<dbReference type="EMBL" id="CM017324">
    <property type="protein sequence ID" value="KAE8038315.1"/>
    <property type="molecule type" value="Genomic_DNA"/>
</dbReference>
<feature type="compositionally biased region" description="Polar residues" evidence="1">
    <location>
        <begin position="168"/>
        <end position="180"/>
    </location>
</feature>
<feature type="compositionally biased region" description="Basic residues" evidence="1">
    <location>
        <begin position="141"/>
        <end position="150"/>
    </location>
</feature>
<dbReference type="AlphaFoldDB" id="A0A660KSL5"/>
<feature type="region of interest" description="Disordered" evidence="1">
    <location>
        <begin position="348"/>
        <end position="391"/>
    </location>
</feature>
<reference evidence="2 3" key="1">
    <citation type="submission" date="2019-06" db="EMBL/GenBank/DDBJ databases">
        <title>A chromosomal-level reference genome of Carpinus fangiana (Coryloideae, Betulaceae).</title>
        <authorList>
            <person name="Yang X."/>
            <person name="Wang Z."/>
            <person name="Zhang L."/>
            <person name="Hao G."/>
            <person name="Liu J."/>
            <person name="Yang Y."/>
        </authorList>
    </citation>
    <scope>NUCLEOTIDE SEQUENCE [LARGE SCALE GENOMIC DNA]</scope>
    <source>
        <strain evidence="2">Cfa_2016G</strain>
        <tissue evidence="2">Leaf</tissue>
    </source>
</reference>
<name>A0A660KSL5_9ROSI</name>
<organism evidence="2 3">
    <name type="scientific">Carpinus fangiana</name>
    <dbReference type="NCBI Taxonomy" id="176857"/>
    <lineage>
        <taxon>Eukaryota</taxon>
        <taxon>Viridiplantae</taxon>
        <taxon>Streptophyta</taxon>
        <taxon>Embryophyta</taxon>
        <taxon>Tracheophyta</taxon>
        <taxon>Spermatophyta</taxon>
        <taxon>Magnoliopsida</taxon>
        <taxon>eudicotyledons</taxon>
        <taxon>Gunneridae</taxon>
        <taxon>Pentapetalae</taxon>
        <taxon>rosids</taxon>
        <taxon>fabids</taxon>
        <taxon>Fagales</taxon>
        <taxon>Betulaceae</taxon>
        <taxon>Carpinus</taxon>
    </lineage>
</organism>
<evidence type="ECO:0000313" key="3">
    <source>
        <dbReference type="Proteomes" id="UP000327013"/>
    </source>
</evidence>
<dbReference type="OrthoDB" id="1888797at2759"/>
<sequence length="391" mass="45057">MGNWRNRPPRRIFRQPRAPWPPPEPHDPGPPPGLQDGVPLWEKKFCTLVGSIPWGKVVDAKKFMYCHNNILSWDDSAGEDAFQNAKKRFWAKINGLQCDISLPDPDVYIDDIDWNPTIDPELIKELDRNWFSPDEEERNTKGWRKNKKTKNSVSDPSEGHNMNHENNDNPWECNNMQDSGASKKKAQGWNQWEDNKNDSRNLNNGDNPWEPGLTQCNGGTMDNAWAHCGDKSWGWNKVENHVNQPRNWDKGGNSWEHGSQAVVSVKDKGWGDLGNKAWGWNQQEPKNLDNSNHPWKSRFNPIPNRGWRDCGGNARGWKQWDNDNNTNNNELKHGEFRRTGEGWGTRIEGSWKREGSQPYVATKSSKFQGIGNQRGDCWRRGQTKKRVSFAP</sequence>
<feature type="region of interest" description="Disordered" evidence="1">
    <location>
        <begin position="134"/>
        <end position="218"/>
    </location>
</feature>
<evidence type="ECO:0000256" key="1">
    <source>
        <dbReference type="SAM" id="MobiDB-lite"/>
    </source>
</evidence>
<feature type="region of interest" description="Disordered" evidence="1">
    <location>
        <begin position="1"/>
        <end position="36"/>
    </location>
</feature>
<accession>A0A660KSL5</accession>
<gene>
    <name evidence="2" type="ORF">FH972_010839</name>
</gene>
<evidence type="ECO:0000313" key="2">
    <source>
        <dbReference type="EMBL" id="KAE8038315.1"/>
    </source>
</evidence>
<dbReference type="PANTHER" id="PTHR34567:SF9">
    <property type="entry name" value="CONTAINING PROTEIN, PUTATIVE-RELATED"/>
    <property type="match status" value="1"/>
</dbReference>
<dbReference type="PANTHER" id="PTHR34567">
    <property type="entry name" value="FK506-BINDING-LIKE PROTEIN"/>
    <property type="match status" value="1"/>
</dbReference>
<feature type="compositionally biased region" description="Pro residues" evidence="1">
    <location>
        <begin position="18"/>
        <end position="33"/>
    </location>
</feature>
<feature type="compositionally biased region" description="Basic and acidic residues" evidence="1">
    <location>
        <begin position="157"/>
        <end position="167"/>
    </location>
</feature>
<proteinExistence type="predicted"/>
<dbReference type="Proteomes" id="UP000327013">
    <property type="component" value="Chromosome 4"/>
</dbReference>
<feature type="compositionally biased region" description="Polar residues" evidence="1">
    <location>
        <begin position="362"/>
        <end position="371"/>
    </location>
</feature>
<feature type="compositionally biased region" description="Basic residues" evidence="1">
    <location>
        <begin position="381"/>
        <end position="391"/>
    </location>
</feature>
<keyword evidence="3" id="KW-1185">Reference proteome</keyword>
<protein>
    <submittedName>
        <fullName evidence="2">Uncharacterized protein</fullName>
    </submittedName>
</protein>